<organism evidence="1 2">
    <name type="scientific">Embleya scabrispora</name>
    <dbReference type="NCBI Taxonomy" id="159449"/>
    <lineage>
        <taxon>Bacteria</taxon>
        <taxon>Bacillati</taxon>
        <taxon>Actinomycetota</taxon>
        <taxon>Actinomycetes</taxon>
        <taxon>Kitasatosporales</taxon>
        <taxon>Streptomycetaceae</taxon>
        <taxon>Embleya</taxon>
    </lineage>
</organism>
<accession>A0A1T3NIS8</accession>
<reference evidence="1 2" key="1">
    <citation type="submission" date="2017-03" db="EMBL/GenBank/DDBJ databases">
        <title>Draft genome sequence of Streptomyces scabrisporus NF3, endophyte isolated from Amphipterygium adstringens.</title>
        <authorList>
            <person name="Vazquez M."/>
            <person name="Ceapa C.D."/>
            <person name="Rodriguez Luna D."/>
            <person name="Sanchez Esquivel S."/>
        </authorList>
    </citation>
    <scope>NUCLEOTIDE SEQUENCE [LARGE SCALE GENOMIC DNA]</scope>
    <source>
        <strain evidence="1 2">NF3</strain>
    </source>
</reference>
<sequence length="230" mass="25676">MTTPTATTDEERLRQFSDFLHGRWTPKSLPKYAVKDTADFLLVTTSMDPGTASRDDTRLALWNLAWRTNTRGWGFAFVPARIAARWVALTLREEYEDPFDLTQAKYDVRGHAPVGDGTLADLVEHTANAFWAPDAETGDSGDDQAGILSRRLRRAVDADRRVRDGHLRESLNCLSLLSLQDPDNTLRIAARVSRAVRLAACTEPGSPEESRLARARDGILGLDSRDRQAR</sequence>
<dbReference type="STRING" id="159449.B4N89_45335"/>
<dbReference type="AlphaFoldDB" id="A0A1T3NIS8"/>
<evidence type="ECO:0000313" key="1">
    <source>
        <dbReference type="EMBL" id="OPC76713.1"/>
    </source>
</evidence>
<protein>
    <submittedName>
        <fullName evidence="1">Uncharacterized protein</fullName>
    </submittedName>
</protein>
<dbReference type="EMBL" id="MWQN01000005">
    <property type="protein sequence ID" value="OPC76713.1"/>
    <property type="molecule type" value="Genomic_DNA"/>
</dbReference>
<proteinExistence type="predicted"/>
<comment type="caution">
    <text evidence="1">The sequence shown here is derived from an EMBL/GenBank/DDBJ whole genome shotgun (WGS) entry which is preliminary data.</text>
</comment>
<dbReference type="Proteomes" id="UP000190037">
    <property type="component" value="Unassembled WGS sequence"/>
</dbReference>
<gene>
    <name evidence="1" type="ORF">B4N89_45335</name>
</gene>
<keyword evidence="2" id="KW-1185">Reference proteome</keyword>
<evidence type="ECO:0000313" key="2">
    <source>
        <dbReference type="Proteomes" id="UP000190037"/>
    </source>
</evidence>
<dbReference type="RefSeq" id="WP_078982559.1">
    <property type="nucleotide sequence ID" value="NZ_MWQN01000005.1"/>
</dbReference>
<name>A0A1T3NIS8_9ACTN</name>